<dbReference type="AlphaFoldDB" id="A0A174J8B0"/>
<evidence type="ECO:0000313" key="1">
    <source>
        <dbReference type="EMBL" id="CUO95922.1"/>
    </source>
</evidence>
<evidence type="ECO:0000313" key="2">
    <source>
        <dbReference type="Proteomes" id="UP000095564"/>
    </source>
</evidence>
<gene>
    <name evidence="1" type="ORF">ERS852520_00270</name>
</gene>
<dbReference type="OrthoDB" id="9790815at2"/>
<sequence>MSKNNKEAGSLRLIVKTHDGEESVVVVFKNESDNTYSFVNLTRERICSSRFKTIEEAIYDMNNQVRNGLIESYTVRGNHPELSMDEIVQIIKE</sequence>
<dbReference type="RefSeq" id="WP_055159052.1">
    <property type="nucleotide sequence ID" value="NZ_CZAU01000002.1"/>
</dbReference>
<dbReference type="Proteomes" id="UP000095564">
    <property type="component" value="Unassembled WGS sequence"/>
</dbReference>
<protein>
    <submittedName>
        <fullName evidence="1">Uncharacterized protein</fullName>
    </submittedName>
</protein>
<name>A0A174J8B0_ANAHA</name>
<organism evidence="1 2">
    <name type="scientific">Anaerostipes hadrus</name>
    <dbReference type="NCBI Taxonomy" id="649756"/>
    <lineage>
        <taxon>Bacteria</taxon>
        <taxon>Bacillati</taxon>
        <taxon>Bacillota</taxon>
        <taxon>Clostridia</taxon>
        <taxon>Lachnospirales</taxon>
        <taxon>Lachnospiraceae</taxon>
        <taxon>Anaerostipes</taxon>
    </lineage>
</organism>
<reference evidence="1 2" key="1">
    <citation type="submission" date="2015-09" db="EMBL/GenBank/DDBJ databases">
        <authorList>
            <consortium name="Pathogen Informatics"/>
        </authorList>
    </citation>
    <scope>NUCLEOTIDE SEQUENCE [LARGE SCALE GENOMIC DNA]</scope>
    <source>
        <strain evidence="1 2">2789STDY5834908</strain>
    </source>
</reference>
<proteinExistence type="predicted"/>
<dbReference type="EMBL" id="CZAU01000002">
    <property type="protein sequence ID" value="CUO95922.1"/>
    <property type="molecule type" value="Genomic_DNA"/>
</dbReference>
<accession>A0A174J8B0</accession>